<dbReference type="Proteomes" id="UP000323994">
    <property type="component" value="Unassembled WGS sequence"/>
</dbReference>
<evidence type="ECO:0000313" key="3">
    <source>
        <dbReference type="Proteomes" id="UP000323994"/>
    </source>
</evidence>
<feature type="transmembrane region" description="Helical" evidence="1">
    <location>
        <begin position="305"/>
        <end position="327"/>
    </location>
</feature>
<dbReference type="InterPro" id="IPR045691">
    <property type="entry name" value="DUF6056"/>
</dbReference>
<name>A0A5M8R1Z9_9BACT</name>
<keyword evidence="3" id="KW-1185">Reference proteome</keyword>
<keyword evidence="1" id="KW-0472">Membrane</keyword>
<dbReference type="RefSeq" id="WP_139011753.1">
    <property type="nucleotide sequence ID" value="NZ_VBSN01000027.1"/>
</dbReference>
<keyword evidence="1" id="KW-0812">Transmembrane</keyword>
<protein>
    <recommendedName>
        <fullName evidence="4">Glycosyltransferase RgtA/B/C/D-like domain-containing protein</fullName>
    </recommendedName>
</protein>
<gene>
    <name evidence="2" type="ORF">FEM33_09340</name>
</gene>
<feature type="transmembrane region" description="Helical" evidence="1">
    <location>
        <begin position="339"/>
        <end position="358"/>
    </location>
</feature>
<feature type="transmembrane region" description="Helical" evidence="1">
    <location>
        <begin position="273"/>
        <end position="293"/>
    </location>
</feature>
<feature type="transmembrane region" description="Helical" evidence="1">
    <location>
        <begin position="80"/>
        <end position="103"/>
    </location>
</feature>
<organism evidence="2 3">
    <name type="scientific">Dyadobacter flavalbus</name>
    <dbReference type="NCBI Taxonomy" id="2579942"/>
    <lineage>
        <taxon>Bacteria</taxon>
        <taxon>Pseudomonadati</taxon>
        <taxon>Bacteroidota</taxon>
        <taxon>Cytophagia</taxon>
        <taxon>Cytophagales</taxon>
        <taxon>Spirosomataceae</taxon>
        <taxon>Dyadobacter</taxon>
    </lineage>
</organism>
<dbReference type="EMBL" id="VBSN01000027">
    <property type="protein sequence ID" value="KAA6440763.1"/>
    <property type="molecule type" value="Genomic_DNA"/>
</dbReference>
<dbReference type="AlphaFoldDB" id="A0A5M8R1Z9"/>
<sequence length="475" mass="54725">MNKFYKKYRIVGNWINIALMLSVLIPLLALSFYNHPSPADDYCYIDTVFKFGWLEAMNYYYSGWTGRYFGIFLNHSNPLLFHWINGFKILPVILLAGLIYALYSLFRHLTPTLSRLAHLGFAGVVFFLYVLKMGSISEAFYWMAAFVTYTIPNIFTLLWTVLALRWYRQDTQPARTIVGILAGFLIFAVIGSSETNLLIMVLLIGGWWFYRLLFYRKVDGFMVAMLLVTVVSCYFYFSSPGNQARIGGNPLGGNIPFSVISSFKKLAALSFDWLFRTPLIFFSTAWLIVLSRLSEGARNYFSVPVWYAVLLFIGVLSAQLFPSYYGVGIEPAPRVINCVYFFFLIGWFYVIGVIYHHFRTASSFQFQFSVLRYGILIAILVASVALSFFRSTNVRQLYSDLLNGTASAFDKEMFQRYATLKNAEEDVVYLTPLKAKPLSIFYDDDVKADKNHWWNKCMAGYFGKKAIYLKEVERE</sequence>
<evidence type="ECO:0000256" key="1">
    <source>
        <dbReference type="SAM" id="Phobius"/>
    </source>
</evidence>
<reference evidence="2 3" key="1">
    <citation type="submission" date="2019-05" db="EMBL/GenBank/DDBJ databases">
        <authorList>
            <person name="Qu J.-H."/>
        </authorList>
    </citation>
    <scope>NUCLEOTIDE SEQUENCE [LARGE SCALE GENOMIC DNA]</scope>
    <source>
        <strain evidence="2 3">NS28</strain>
    </source>
</reference>
<feature type="transmembrane region" description="Helical" evidence="1">
    <location>
        <begin position="174"/>
        <end position="191"/>
    </location>
</feature>
<keyword evidence="1" id="KW-1133">Transmembrane helix</keyword>
<dbReference type="Pfam" id="PF19528">
    <property type="entry name" value="DUF6056"/>
    <property type="match status" value="1"/>
</dbReference>
<proteinExistence type="predicted"/>
<evidence type="ECO:0008006" key="4">
    <source>
        <dbReference type="Google" id="ProtNLM"/>
    </source>
</evidence>
<comment type="caution">
    <text evidence="2">The sequence shown here is derived from an EMBL/GenBank/DDBJ whole genome shotgun (WGS) entry which is preliminary data.</text>
</comment>
<dbReference type="OrthoDB" id="1081881at2"/>
<feature type="transmembrane region" description="Helical" evidence="1">
    <location>
        <begin position="115"/>
        <end position="134"/>
    </location>
</feature>
<feature type="transmembrane region" description="Helical" evidence="1">
    <location>
        <begin position="370"/>
        <end position="389"/>
    </location>
</feature>
<feature type="transmembrane region" description="Helical" evidence="1">
    <location>
        <begin position="12"/>
        <end position="33"/>
    </location>
</feature>
<evidence type="ECO:0000313" key="2">
    <source>
        <dbReference type="EMBL" id="KAA6440763.1"/>
    </source>
</evidence>
<feature type="transmembrane region" description="Helical" evidence="1">
    <location>
        <begin position="221"/>
        <end position="237"/>
    </location>
</feature>
<accession>A0A5M8R1Z9</accession>
<feature type="transmembrane region" description="Helical" evidence="1">
    <location>
        <begin position="140"/>
        <end position="162"/>
    </location>
</feature>